<protein>
    <recommendedName>
        <fullName evidence="3">DUF378 domain-containing protein</fullName>
    </recommendedName>
</protein>
<evidence type="ECO:0008006" key="3">
    <source>
        <dbReference type="Google" id="ProtNLM"/>
    </source>
</evidence>
<proteinExistence type="predicted"/>
<dbReference type="STRING" id="1802730.A2591_02310"/>
<evidence type="ECO:0000313" key="2">
    <source>
        <dbReference type="Proteomes" id="UP000178168"/>
    </source>
</evidence>
<name>A0A1G2SKA2_9BACT</name>
<comment type="caution">
    <text evidence="1">The sequence shown here is derived from an EMBL/GenBank/DDBJ whole genome shotgun (WGS) entry which is preliminary data.</text>
</comment>
<reference evidence="1 2" key="1">
    <citation type="journal article" date="2016" name="Nat. Commun.">
        <title>Thousands of microbial genomes shed light on interconnected biogeochemical processes in an aquifer system.</title>
        <authorList>
            <person name="Anantharaman K."/>
            <person name="Brown C.T."/>
            <person name="Hug L.A."/>
            <person name="Sharon I."/>
            <person name="Castelle C.J."/>
            <person name="Probst A.J."/>
            <person name="Thomas B.C."/>
            <person name="Singh A."/>
            <person name="Wilkins M.J."/>
            <person name="Karaoz U."/>
            <person name="Brodie E.L."/>
            <person name="Williams K.H."/>
            <person name="Hubbard S.S."/>
            <person name="Banfield J.F."/>
        </authorList>
    </citation>
    <scope>NUCLEOTIDE SEQUENCE [LARGE SCALE GENOMIC DNA]</scope>
</reference>
<sequence length="72" mass="7609">MKALHMIAFILLIVGGLNWALTAFGWNVVEMLSGGEMGTFAKTVYVLVGLAALYEVATHKSTCRVCGAGSSM</sequence>
<dbReference type="AlphaFoldDB" id="A0A1G2SKA2"/>
<dbReference type="PANTHER" id="PTHR37304">
    <property type="entry name" value="MEMBRANE PROTEIN-RELATED"/>
    <property type="match status" value="1"/>
</dbReference>
<gene>
    <name evidence="1" type="ORF">A2591_02310</name>
</gene>
<dbReference type="EMBL" id="MHUZ01000032">
    <property type="protein sequence ID" value="OHA85029.1"/>
    <property type="molecule type" value="Genomic_DNA"/>
</dbReference>
<dbReference type="Pfam" id="PF04070">
    <property type="entry name" value="DUF378"/>
    <property type="match status" value="1"/>
</dbReference>
<organism evidence="1 2">
    <name type="scientific">Candidatus Yonathbacteria bacterium RIFOXYD1_FULL_52_36</name>
    <dbReference type="NCBI Taxonomy" id="1802730"/>
    <lineage>
        <taxon>Bacteria</taxon>
        <taxon>Candidatus Yonathiibacteriota</taxon>
    </lineage>
</organism>
<evidence type="ECO:0000313" key="1">
    <source>
        <dbReference type="EMBL" id="OHA85029.1"/>
    </source>
</evidence>
<dbReference type="PANTHER" id="PTHR37304:SF1">
    <property type="entry name" value="MEMBRANE PROTEIN"/>
    <property type="match status" value="1"/>
</dbReference>
<dbReference type="Proteomes" id="UP000178168">
    <property type="component" value="Unassembled WGS sequence"/>
</dbReference>
<accession>A0A1G2SKA2</accession>
<dbReference type="InterPro" id="IPR007211">
    <property type="entry name" value="DUF378"/>
</dbReference>